<dbReference type="InterPro" id="IPR052177">
    <property type="entry name" value="Divisome_Glycosyl_Hydrolase"/>
</dbReference>
<reference evidence="3 4" key="1">
    <citation type="submission" date="2018-08" db="EMBL/GenBank/DDBJ databases">
        <title>Pallidiluteibacterium maritimus gen. nov., sp. nov., isolated from coastal sediment.</title>
        <authorList>
            <person name="Zhou L.Y."/>
        </authorList>
    </citation>
    <scope>NUCLEOTIDE SEQUENCE [LARGE SCALE GENOMIC DNA]</scope>
    <source>
        <strain evidence="3 4">XSD2</strain>
    </source>
</reference>
<feature type="domain" description="Glycosyl hydrolase-like 10" evidence="2">
    <location>
        <begin position="218"/>
        <end position="506"/>
    </location>
</feature>
<dbReference type="RefSeq" id="WP_119440434.1">
    <property type="nucleotide sequence ID" value="NZ_QWGR01000030.1"/>
</dbReference>
<dbReference type="EMBL" id="QWGR01000030">
    <property type="protein sequence ID" value="RIJ45320.1"/>
    <property type="molecule type" value="Genomic_DNA"/>
</dbReference>
<dbReference type="AlphaFoldDB" id="A0A399SNR9"/>
<dbReference type="Proteomes" id="UP000265926">
    <property type="component" value="Unassembled WGS sequence"/>
</dbReference>
<gene>
    <name evidence="3" type="ORF">D1614_23435</name>
</gene>
<keyword evidence="4" id="KW-1185">Reference proteome</keyword>
<dbReference type="SUPFAM" id="SSF51445">
    <property type="entry name" value="(Trans)glycosidases"/>
    <property type="match status" value="1"/>
</dbReference>
<sequence>MKHYLLMGVFCLLGLMGCQTKTSWVDTSLAPAIYHEKGTKNLSSVDPENRDFPGGRGPNHLVAYTNAFGEKTGTNEWGSEAVIQGGLVINIGGNNSDIPADGLVLSGNESASRWINQTLNVGMEIQLEGDVIHYATTENTYIYQARELYKKVLQRAETGKMTDRQAIDLFVKNGQADFAAFEKAKKEQNTDLALAHGKKLLKSAKNLYYSSFEPRENEFRGVWVRLRDKTPEELRATIRRMADAGFNAILPETIYDGYAIYPDAHALLPQLPQFAGWDPMQVMTEECEKFGMQVIPWCEMFFVGGANSPLVKQKPEWVGKFRHGEIFAELEPGFHYLCPSRPEVADFLLKTVDTMLERYAIKEVQLDYIRYSLSEPWDKGFCYCDYCRKQVRNQLNFDIMAISPENKKEWEQWNDYRTNNITGFVKQVNDLLQTKHTEVKLSVDVVPNPIESTRLKFQNWGSWVKGNQVDAVYIMSYAIDNEVVRSETQSLMEITAGTEVNSIVGLGPFLGFTPETLLEQIEVSREAGADGVCLFSFNGLNEQQLEALKHGPFRSL</sequence>
<dbReference type="PANTHER" id="PTHR43405:SF1">
    <property type="entry name" value="GLYCOSYL HYDROLASE DIGH"/>
    <property type="match status" value="1"/>
</dbReference>
<dbReference type="InterPro" id="IPR017853">
    <property type="entry name" value="GH"/>
</dbReference>
<dbReference type="OrthoDB" id="100605at2"/>
<dbReference type="Pfam" id="PF02638">
    <property type="entry name" value="GHL10"/>
    <property type="match status" value="1"/>
</dbReference>
<protein>
    <recommendedName>
        <fullName evidence="2">Glycosyl hydrolase-like 10 domain-containing protein</fullName>
    </recommendedName>
</protein>
<evidence type="ECO:0000256" key="1">
    <source>
        <dbReference type="ARBA" id="ARBA00022729"/>
    </source>
</evidence>
<accession>A0A399SNR9</accession>
<dbReference type="InterPro" id="IPR003790">
    <property type="entry name" value="GHL10"/>
</dbReference>
<dbReference type="Gene3D" id="3.20.20.80">
    <property type="entry name" value="Glycosidases"/>
    <property type="match status" value="1"/>
</dbReference>
<dbReference type="PROSITE" id="PS51257">
    <property type="entry name" value="PROKAR_LIPOPROTEIN"/>
    <property type="match status" value="1"/>
</dbReference>
<evidence type="ECO:0000259" key="2">
    <source>
        <dbReference type="Pfam" id="PF02638"/>
    </source>
</evidence>
<organism evidence="3 4">
    <name type="scientific">Maribellus luteus</name>
    <dbReference type="NCBI Taxonomy" id="2305463"/>
    <lineage>
        <taxon>Bacteria</taxon>
        <taxon>Pseudomonadati</taxon>
        <taxon>Bacteroidota</taxon>
        <taxon>Bacteroidia</taxon>
        <taxon>Marinilabiliales</taxon>
        <taxon>Prolixibacteraceae</taxon>
        <taxon>Maribellus</taxon>
    </lineage>
</organism>
<evidence type="ECO:0000313" key="4">
    <source>
        <dbReference type="Proteomes" id="UP000265926"/>
    </source>
</evidence>
<evidence type="ECO:0000313" key="3">
    <source>
        <dbReference type="EMBL" id="RIJ45320.1"/>
    </source>
</evidence>
<proteinExistence type="predicted"/>
<keyword evidence="1" id="KW-0732">Signal</keyword>
<comment type="caution">
    <text evidence="3">The sequence shown here is derived from an EMBL/GenBank/DDBJ whole genome shotgun (WGS) entry which is preliminary data.</text>
</comment>
<name>A0A399SNR9_9BACT</name>
<dbReference type="PANTHER" id="PTHR43405">
    <property type="entry name" value="GLYCOSYL HYDROLASE DIGH"/>
    <property type="match status" value="1"/>
</dbReference>